<protein>
    <submittedName>
        <fullName evidence="1">Uncharacterized protein</fullName>
    </submittedName>
</protein>
<evidence type="ECO:0000313" key="1">
    <source>
        <dbReference type="EMBL" id="VYU10403.1"/>
    </source>
</evidence>
<organism evidence="1">
    <name type="scientific">Thomasclavelia ramosa</name>
    <dbReference type="NCBI Taxonomy" id="1547"/>
    <lineage>
        <taxon>Bacteria</taxon>
        <taxon>Bacillati</taxon>
        <taxon>Bacillota</taxon>
        <taxon>Erysipelotrichia</taxon>
        <taxon>Erysipelotrichales</taxon>
        <taxon>Coprobacillaceae</taxon>
        <taxon>Thomasclavelia</taxon>
    </lineage>
</organism>
<sequence>MILSIDPGNEYSAYSLLDKNLKPVKFGKVLNHDLLIILEELFLIECITDVAIEMIASYGMAVGKTVFDTCVWIGRFYQLISERSNIKPTFIYRKDEKMCICGNMKAKDSNIRQALIDRFANHDFKNGKGNKKNPDWFYGFKADVWAAYAVGVTYHELKKET</sequence>
<dbReference type="AlphaFoldDB" id="A0A6N3CBI1"/>
<dbReference type="RefSeq" id="WP_156635658.1">
    <property type="nucleotide sequence ID" value="NZ_CACRTL010000029.1"/>
</dbReference>
<accession>A0A6N3CBI1</accession>
<dbReference type="EMBL" id="CACRTL010000029">
    <property type="protein sequence ID" value="VYU10403.1"/>
    <property type="molecule type" value="Genomic_DNA"/>
</dbReference>
<name>A0A6N3CBI1_9FIRM</name>
<gene>
    <name evidence="1" type="ORF">CRLFYP8_02957</name>
</gene>
<proteinExistence type="predicted"/>
<reference evidence="1" key="1">
    <citation type="submission" date="2019-11" db="EMBL/GenBank/DDBJ databases">
        <authorList>
            <person name="Feng L."/>
        </authorList>
    </citation>
    <scope>NUCLEOTIDE SEQUENCE</scope>
    <source>
        <strain evidence="1">CramosumLFYP8</strain>
    </source>
</reference>